<dbReference type="PROSITE" id="PS00383">
    <property type="entry name" value="TYR_PHOSPHATASE_1"/>
    <property type="match status" value="1"/>
</dbReference>
<dbReference type="EMBL" id="JAKROA010000002">
    <property type="protein sequence ID" value="KAL5109857.1"/>
    <property type="molecule type" value="Genomic_DNA"/>
</dbReference>
<feature type="region of interest" description="Disordered" evidence="2">
    <location>
        <begin position="599"/>
        <end position="619"/>
    </location>
</feature>
<dbReference type="Pfam" id="PF21098">
    <property type="entry name" value="PH-GRAM_MTMR6-like"/>
    <property type="match status" value="1"/>
</dbReference>
<dbReference type="PROSITE" id="PS51339">
    <property type="entry name" value="PPASE_MYOTUBULARIN"/>
    <property type="match status" value="1"/>
</dbReference>
<gene>
    <name evidence="4" type="ORF">TcWFU_001839</name>
</gene>
<dbReference type="Gene3D" id="2.30.29.30">
    <property type="entry name" value="Pleckstrin-homology domain (PH domain)/Phosphotyrosine-binding domain (PTB)"/>
    <property type="match status" value="1"/>
</dbReference>
<dbReference type="SUPFAM" id="SSF52799">
    <property type="entry name" value="(Phosphotyrosine protein) phosphatases II"/>
    <property type="match status" value="1"/>
</dbReference>
<comment type="similarity">
    <text evidence="1">Belongs to the protein-tyrosine phosphatase family. Non-receptor class myotubularin subfamily.</text>
</comment>
<dbReference type="InterPro" id="IPR010569">
    <property type="entry name" value="Myotubularin-like_Pase_dom"/>
</dbReference>
<dbReference type="InterPro" id="IPR029021">
    <property type="entry name" value="Prot-tyrosine_phosphatase-like"/>
</dbReference>
<sequence>MDLLKLPKFENVTFVDCFNGYAWIQGILQITHAHAFFVDNSKKHELRIQTCLIDKVERLPLAATGAPLMIRGKNFRVACFLLPHDRDCQKVYETLTGLIQVPSIKHLPCFQEWPSGLSCIRGEGWNFFDLRTDFNRMGLPNSSWVALDNNYYQICDTYPSILFVPKQTDYATLLGSANFRSRKRLPVLTWIHPNGKSVLCRSSQPLSGLTSKSADDQLLLRHIRLAAAAADGGVGAMETPPLLYVVDTRPLLNALTNRAQGKGYEVASIYRDIIFRFVEIPNIHAVRGSMEKMLKAYQNPRVTLKDLNTTVDKSSWLRNLRRIVDAAFFVASRMQPEAGGYSFLVHCSDGWDRTAQVCALAQLLIDPFYRTLEGFQALVEKDWLCFGHKFGDRCGQTQAVDAREISPIFTQFLDCTRHLLDLLPTTFEFNSRFLMALHDHSRSGRFGTFVGCSEKQRHELKLASKTCSSWVYFAEKRHIFSNPLYTPPAKYVKVKKTVGQPHVTALLPAFVTSPHLFGMWSDLYLRHEWRIPSLSQRMIEAMNNLKIQTQALNAHSARLRQRICELSKLLGKSDDEICDLLNLTEKSEIKFYFSSSKAPERPVDVNSASNQNSLDNPKRNRLTREAITRDLERVSTRLVDSLIPPTAACCPVCSVLLVSRTPCILCIHCGNLVCSICHIFLNIIPGVETKLPLCRACHRKTVLKEDTVI</sequence>
<feature type="compositionally biased region" description="Polar residues" evidence="2">
    <location>
        <begin position="606"/>
        <end position="615"/>
    </location>
</feature>
<evidence type="ECO:0000256" key="1">
    <source>
        <dbReference type="ARBA" id="ARBA00007471"/>
    </source>
</evidence>
<evidence type="ECO:0000256" key="2">
    <source>
        <dbReference type="SAM" id="MobiDB-lite"/>
    </source>
</evidence>
<dbReference type="Proteomes" id="UP001651158">
    <property type="component" value="Unassembled WGS sequence"/>
</dbReference>
<evidence type="ECO:0000313" key="5">
    <source>
        <dbReference type="Proteomes" id="UP001651158"/>
    </source>
</evidence>
<evidence type="ECO:0000313" key="4">
    <source>
        <dbReference type="EMBL" id="KAL5109857.1"/>
    </source>
</evidence>
<dbReference type="InterPro" id="IPR016130">
    <property type="entry name" value="Tyr_Pase_AS"/>
</dbReference>
<dbReference type="PANTHER" id="PTHR10807">
    <property type="entry name" value="MYOTUBULARIN-RELATED"/>
    <property type="match status" value="1"/>
</dbReference>
<feature type="domain" description="Myotubularin phosphatase" evidence="3">
    <location>
        <begin position="124"/>
        <end position="524"/>
    </location>
</feature>
<proteinExistence type="inferred from homology"/>
<reference evidence="4 5" key="1">
    <citation type="journal article" date="2022" name="Front. Cell. Infect. Microbiol.">
        <title>The Genomes of Two Strains of Taenia crassiceps the Animal Model for the Study of Human Cysticercosis.</title>
        <authorList>
            <person name="Bobes R.J."/>
            <person name="Estrada K."/>
            <person name="Rios-Valencia D.G."/>
            <person name="Calderon-Gallegos A."/>
            <person name="de la Torre P."/>
            <person name="Carrero J.C."/>
            <person name="Sanchez-Flores A."/>
            <person name="Laclette J.P."/>
        </authorList>
    </citation>
    <scope>NUCLEOTIDE SEQUENCE [LARGE SCALE GENOMIC DNA]</scope>
    <source>
        <strain evidence="4">WFUcys</strain>
    </source>
</reference>
<dbReference type="InterPro" id="IPR011993">
    <property type="entry name" value="PH-like_dom_sf"/>
</dbReference>
<dbReference type="PANTHER" id="PTHR10807:SF8">
    <property type="entry name" value="PHOSPHATIDYLINOSITOL-3-PHOSPHATE PHOSPHATASE"/>
    <property type="match status" value="1"/>
</dbReference>
<keyword evidence="5" id="KW-1185">Reference proteome</keyword>
<dbReference type="InterPro" id="IPR030564">
    <property type="entry name" value="Myotubularin"/>
</dbReference>
<name>A0ABR4QJT6_9CEST</name>
<dbReference type="InterPro" id="IPR048994">
    <property type="entry name" value="PH-GRAM_MTMR6-9"/>
</dbReference>
<protein>
    <submittedName>
        <fullName evidence="4">Myotubularin-related protein 8</fullName>
    </submittedName>
</protein>
<organism evidence="4 5">
    <name type="scientific">Taenia crassiceps</name>
    <dbReference type="NCBI Taxonomy" id="6207"/>
    <lineage>
        <taxon>Eukaryota</taxon>
        <taxon>Metazoa</taxon>
        <taxon>Spiralia</taxon>
        <taxon>Lophotrochozoa</taxon>
        <taxon>Platyhelminthes</taxon>
        <taxon>Cestoda</taxon>
        <taxon>Eucestoda</taxon>
        <taxon>Cyclophyllidea</taxon>
        <taxon>Taeniidae</taxon>
        <taxon>Taenia</taxon>
    </lineage>
</organism>
<comment type="caution">
    <text evidence="4">The sequence shown here is derived from an EMBL/GenBank/DDBJ whole genome shotgun (WGS) entry which is preliminary data.</text>
</comment>
<accession>A0ABR4QJT6</accession>
<dbReference type="SUPFAM" id="SSF57903">
    <property type="entry name" value="FYVE/PHD zinc finger"/>
    <property type="match status" value="1"/>
</dbReference>
<dbReference type="Pfam" id="PF06602">
    <property type="entry name" value="Myotub-related"/>
    <property type="match status" value="1"/>
</dbReference>
<dbReference type="InterPro" id="IPR011011">
    <property type="entry name" value="Znf_FYVE_PHD"/>
</dbReference>
<evidence type="ECO:0000259" key="3">
    <source>
        <dbReference type="PROSITE" id="PS51339"/>
    </source>
</evidence>